<keyword evidence="5 8" id="KW-0812">Transmembrane</keyword>
<evidence type="ECO:0000256" key="7">
    <source>
        <dbReference type="ARBA" id="ARBA00023136"/>
    </source>
</evidence>
<accession>A0ABS5ESZ5</accession>
<dbReference type="RefSeq" id="WP_211851009.1">
    <property type="nucleotide sequence ID" value="NZ_JAAGBB010000003.1"/>
</dbReference>
<dbReference type="PANTHER" id="PTHR21716:SF67">
    <property type="entry name" value="TRANSPORT PROTEIN YDIK-RELATED"/>
    <property type="match status" value="1"/>
</dbReference>
<dbReference type="Proteomes" id="UP001196870">
    <property type="component" value="Unassembled WGS sequence"/>
</dbReference>
<sequence length="367" mass="38351">MPTDALRPARLIGIVALAALAIGCFLVLKPFISALLWAAILAYTTWPLCRLLRERLRFSPGWAAGVMVTVEFLLVGLPLVLAAPTGRDDIEGLRSTIERLITEGIPNFGTWATSLPLVGGYISGLIGSVELDLSGVVDLARPYAGTLAQLALAALLSLLSGLAELLVAIVLAFFFYRDGPAIAERMEALVVRIGGADAVRLIALVANVTKGVVWGLIGTAVAQGIMTGLGLWIAGVPQPVLLGIVAGAISILPVGAPIVWIPATIWLFVQGSTGWGIFMGLYGALGISSIDNVIRPMMISRGADLPLLLTLIGALGGVFAFGFLGLFLGPVVLAVGYTLALEFATGRKASLDGQLPVDEPEVVEEPR</sequence>
<dbReference type="PANTHER" id="PTHR21716">
    <property type="entry name" value="TRANSMEMBRANE PROTEIN"/>
    <property type="match status" value="1"/>
</dbReference>
<dbReference type="Pfam" id="PF01594">
    <property type="entry name" value="AI-2E_transport"/>
    <property type="match status" value="1"/>
</dbReference>
<evidence type="ECO:0000256" key="8">
    <source>
        <dbReference type="SAM" id="Phobius"/>
    </source>
</evidence>
<feature type="transmembrane region" description="Helical" evidence="8">
    <location>
        <begin position="147"/>
        <end position="176"/>
    </location>
</feature>
<comment type="similarity">
    <text evidence="2">Belongs to the autoinducer-2 exporter (AI-2E) (TC 2.A.86) family.</text>
</comment>
<feature type="transmembrane region" description="Helical" evidence="8">
    <location>
        <begin position="188"/>
        <end position="206"/>
    </location>
</feature>
<gene>
    <name evidence="9" type="ORF">GXW71_03540</name>
</gene>
<evidence type="ECO:0000256" key="6">
    <source>
        <dbReference type="ARBA" id="ARBA00022989"/>
    </source>
</evidence>
<evidence type="ECO:0000313" key="10">
    <source>
        <dbReference type="Proteomes" id="UP001196870"/>
    </source>
</evidence>
<keyword evidence="10" id="KW-1185">Reference proteome</keyword>
<protein>
    <submittedName>
        <fullName evidence="9">AI-2E family transporter</fullName>
    </submittedName>
</protein>
<name>A0ABS5ESZ5_9PROT</name>
<feature type="transmembrane region" description="Helical" evidence="8">
    <location>
        <begin position="212"/>
        <end position="233"/>
    </location>
</feature>
<keyword evidence="4" id="KW-1003">Cell membrane</keyword>
<feature type="transmembrane region" description="Helical" evidence="8">
    <location>
        <begin position="62"/>
        <end position="83"/>
    </location>
</feature>
<evidence type="ECO:0000256" key="5">
    <source>
        <dbReference type="ARBA" id="ARBA00022692"/>
    </source>
</evidence>
<evidence type="ECO:0000256" key="3">
    <source>
        <dbReference type="ARBA" id="ARBA00022448"/>
    </source>
</evidence>
<comment type="subcellular location">
    <subcellularLocation>
        <location evidence="1">Cell membrane</location>
        <topology evidence="1">Multi-pass membrane protein</topology>
    </subcellularLocation>
</comment>
<feature type="transmembrane region" description="Helical" evidence="8">
    <location>
        <begin position="306"/>
        <end position="328"/>
    </location>
</feature>
<feature type="transmembrane region" description="Helical" evidence="8">
    <location>
        <begin position="275"/>
        <end position="294"/>
    </location>
</feature>
<evidence type="ECO:0000313" key="9">
    <source>
        <dbReference type="EMBL" id="MBR0663422.1"/>
    </source>
</evidence>
<keyword evidence="7 8" id="KW-0472">Membrane</keyword>
<reference evidence="10" key="1">
    <citation type="journal article" date="2021" name="Syst. Appl. Microbiol.">
        <title>Roseomonas hellenica sp. nov., isolated from roots of wild-growing Alkanna tinctoria.</title>
        <authorList>
            <person name="Rat A."/>
            <person name="Naranjo H.D."/>
            <person name="Lebbe L."/>
            <person name="Cnockaert M."/>
            <person name="Krigas N."/>
            <person name="Grigoriadou K."/>
            <person name="Maloupa E."/>
            <person name="Willems A."/>
        </authorList>
    </citation>
    <scope>NUCLEOTIDE SEQUENCE [LARGE SCALE GENOMIC DNA]</scope>
    <source>
        <strain evidence="10">LMG 31523</strain>
    </source>
</reference>
<feature type="transmembrane region" description="Helical" evidence="8">
    <location>
        <begin position="12"/>
        <end position="42"/>
    </location>
</feature>
<proteinExistence type="inferred from homology"/>
<feature type="transmembrane region" description="Helical" evidence="8">
    <location>
        <begin position="104"/>
        <end position="127"/>
    </location>
</feature>
<comment type="caution">
    <text evidence="9">The sequence shown here is derived from an EMBL/GenBank/DDBJ whole genome shotgun (WGS) entry which is preliminary data.</text>
</comment>
<feature type="transmembrane region" description="Helical" evidence="8">
    <location>
        <begin position="240"/>
        <end position="269"/>
    </location>
</feature>
<dbReference type="InterPro" id="IPR002549">
    <property type="entry name" value="AI-2E-like"/>
</dbReference>
<keyword evidence="6 8" id="KW-1133">Transmembrane helix</keyword>
<keyword evidence="3" id="KW-0813">Transport</keyword>
<evidence type="ECO:0000256" key="2">
    <source>
        <dbReference type="ARBA" id="ARBA00009773"/>
    </source>
</evidence>
<evidence type="ECO:0000256" key="1">
    <source>
        <dbReference type="ARBA" id="ARBA00004651"/>
    </source>
</evidence>
<dbReference type="EMBL" id="JAAGBB010000003">
    <property type="protein sequence ID" value="MBR0663422.1"/>
    <property type="molecule type" value="Genomic_DNA"/>
</dbReference>
<dbReference type="PROSITE" id="PS51257">
    <property type="entry name" value="PROKAR_LIPOPROTEIN"/>
    <property type="match status" value="1"/>
</dbReference>
<evidence type="ECO:0000256" key="4">
    <source>
        <dbReference type="ARBA" id="ARBA00022475"/>
    </source>
</evidence>
<organism evidence="9 10">
    <name type="scientific">Plastoroseomonas hellenica</name>
    <dbReference type="NCBI Taxonomy" id="2687306"/>
    <lineage>
        <taxon>Bacteria</taxon>
        <taxon>Pseudomonadati</taxon>
        <taxon>Pseudomonadota</taxon>
        <taxon>Alphaproteobacteria</taxon>
        <taxon>Acetobacterales</taxon>
        <taxon>Acetobacteraceae</taxon>
        <taxon>Plastoroseomonas</taxon>
    </lineage>
</organism>